<evidence type="ECO:0000256" key="2">
    <source>
        <dbReference type="PIRSR" id="PIRSR620019-1"/>
    </source>
</evidence>
<feature type="site" description="Increases basicity of active site His" evidence="2">
    <location>
        <position position="140"/>
    </location>
</feature>
<dbReference type="Pfam" id="PF00132">
    <property type="entry name" value="Hexapep"/>
    <property type="match status" value="1"/>
</dbReference>
<gene>
    <name evidence="5" type="ORF">EHQ30_17725</name>
</gene>
<feature type="domain" description="PglD N-terminal" evidence="4">
    <location>
        <begin position="4"/>
        <end position="84"/>
    </location>
</feature>
<proteinExistence type="inferred from homology"/>
<dbReference type="PANTHER" id="PTHR43300">
    <property type="entry name" value="ACETYLTRANSFERASE"/>
    <property type="match status" value="1"/>
</dbReference>
<dbReference type="InterPro" id="IPR011004">
    <property type="entry name" value="Trimer_LpxA-like_sf"/>
</dbReference>
<dbReference type="InterPro" id="IPR001451">
    <property type="entry name" value="Hexapep"/>
</dbReference>
<evidence type="ECO:0000256" key="3">
    <source>
        <dbReference type="PIRSR" id="PIRSR620019-2"/>
    </source>
</evidence>
<keyword evidence="5" id="KW-0808">Transferase</keyword>
<dbReference type="Pfam" id="PF17836">
    <property type="entry name" value="PglD_N"/>
    <property type="match status" value="1"/>
</dbReference>
<protein>
    <submittedName>
        <fullName evidence="5">Acetyltransferase</fullName>
    </submittedName>
</protein>
<evidence type="ECO:0000313" key="6">
    <source>
        <dbReference type="Proteomes" id="UP000297891"/>
    </source>
</evidence>
<name>A0A2M9Y1R9_9LEPT</name>
<dbReference type="NCBIfam" id="TIGR03570">
    <property type="entry name" value="NeuD_NnaD"/>
    <property type="match status" value="1"/>
</dbReference>
<feature type="binding site" evidence="3">
    <location>
        <position position="69"/>
    </location>
    <ligand>
        <name>substrate</name>
    </ligand>
</feature>
<dbReference type="GO" id="GO:0016740">
    <property type="term" value="F:transferase activity"/>
    <property type="evidence" value="ECO:0007669"/>
    <property type="project" value="UniProtKB-KW"/>
</dbReference>
<dbReference type="SUPFAM" id="SSF51161">
    <property type="entry name" value="Trimeric LpxA-like enzymes"/>
    <property type="match status" value="1"/>
</dbReference>
<evidence type="ECO:0000256" key="1">
    <source>
        <dbReference type="ARBA" id="ARBA00007274"/>
    </source>
</evidence>
<comment type="caution">
    <text evidence="5">The sequence shown here is derived from an EMBL/GenBank/DDBJ whole genome shotgun (WGS) entry which is preliminary data.</text>
</comment>
<dbReference type="Proteomes" id="UP000297891">
    <property type="component" value="Unassembled WGS sequence"/>
</dbReference>
<dbReference type="Gene3D" id="2.160.10.10">
    <property type="entry name" value="Hexapeptide repeat proteins"/>
    <property type="match status" value="1"/>
</dbReference>
<dbReference type="InterPro" id="IPR050179">
    <property type="entry name" value="Trans_hexapeptide_repeat"/>
</dbReference>
<accession>A0A2M9Y1R9</accession>
<sequence length="192" mass="20499">MEGIVLVGGGGHCKAVIDVIRKEGKFEIIGIVDSHLPAGSLVLDVEVIGDDSNLLELSKKVQNFHITVGQIQSNTIRKKLATQLLDLNVKLPNIISPIANISYYSSIGKGITVMHQATIQAESQIGDFTIINDHALVEHEVQIGRFCHISTGAIINGNVMIGDNVFIGSGAVIVQGVKIPNGSFIKANQLVK</sequence>
<dbReference type="InterPro" id="IPR041561">
    <property type="entry name" value="PglD_N"/>
</dbReference>
<dbReference type="Gene3D" id="3.40.50.20">
    <property type="match status" value="1"/>
</dbReference>
<dbReference type="RefSeq" id="WP_100790836.1">
    <property type="nucleotide sequence ID" value="NZ_NPDQ01000004.1"/>
</dbReference>
<keyword evidence="6" id="KW-1185">Reference proteome</keyword>
<organism evidence="5 6">
    <name type="scientific">Leptospira brenneri</name>
    <dbReference type="NCBI Taxonomy" id="2023182"/>
    <lineage>
        <taxon>Bacteria</taxon>
        <taxon>Pseudomonadati</taxon>
        <taxon>Spirochaetota</taxon>
        <taxon>Spirochaetia</taxon>
        <taxon>Leptospirales</taxon>
        <taxon>Leptospiraceae</taxon>
        <taxon>Leptospira</taxon>
    </lineage>
</organism>
<feature type="active site" description="Proton acceptor" evidence="2">
    <location>
        <position position="139"/>
    </location>
</feature>
<dbReference type="PANTHER" id="PTHR43300:SF7">
    <property type="entry name" value="UDP-N-ACETYLBACILLOSAMINE N-ACETYLTRANSFERASE"/>
    <property type="match status" value="1"/>
</dbReference>
<dbReference type="OrthoDB" id="9794407at2"/>
<feature type="binding site" evidence="3">
    <location>
        <position position="148"/>
    </location>
    <ligand>
        <name>acetyl-CoA</name>
        <dbReference type="ChEBI" id="CHEBI:57288"/>
    </ligand>
</feature>
<evidence type="ECO:0000259" key="4">
    <source>
        <dbReference type="Pfam" id="PF17836"/>
    </source>
</evidence>
<dbReference type="InterPro" id="IPR020019">
    <property type="entry name" value="AcTrfase_PglD-like"/>
</dbReference>
<dbReference type="AlphaFoldDB" id="A0A2M9Y1R9"/>
<reference evidence="5" key="1">
    <citation type="journal article" date="2019" name="PLoS Negl. Trop. Dis.">
        <title>Revisiting the worldwide diversity of Leptospira species in the environment.</title>
        <authorList>
            <person name="Vincent A.T."/>
            <person name="Schiettekatte O."/>
            <person name="Bourhy P."/>
            <person name="Veyrier F.J."/>
            <person name="Picardeau M."/>
        </authorList>
    </citation>
    <scope>NUCLEOTIDE SEQUENCE [LARGE SCALE GENOMIC DNA]</scope>
    <source>
        <strain evidence="5">201800277</strain>
    </source>
</reference>
<evidence type="ECO:0000313" key="5">
    <source>
        <dbReference type="EMBL" id="TGK92020.1"/>
    </source>
</evidence>
<dbReference type="EMBL" id="RQFP01000014">
    <property type="protein sequence ID" value="TGK92020.1"/>
    <property type="molecule type" value="Genomic_DNA"/>
</dbReference>
<dbReference type="CDD" id="cd03360">
    <property type="entry name" value="LbH_AT_putative"/>
    <property type="match status" value="1"/>
</dbReference>
<comment type="similarity">
    <text evidence="1">Belongs to the transferase hexapeptide repeat family.</text>
</comment>